<dbReference type="AlphaFoldDB" id="A0A1L7WM80"/>
<dbReference type="PANTHER" id="PTHR24148">
    <property type="entry name" value="ANKYRIN REPEAT DOMAIN-CONTAINING PROTEIN 39 HOMOLOG-RELATED"/>
    <property type="match status" value="1"/>
</dbReference>
<evidence type="ECO:0000259" key="1">
    <source>
        <dbReference type="Pfam" id="PF06985"/>
    </source>
</evidence>
<organism evidence="2 3">
    <name type="scientific">Phialocephala subalpina</name>
    <dbReference type="NCBI Taxonomy" id="576137"/>
    <lineage>
        <taxon>Eukaryota</taxon>
        <taxon>Fungi</taxon>
        <taxon>Dikarya</taxon>
        <taxon>Ascomycota</taxon>
        <taxon>Pezizomycotina</taxon>
        <taxon>Leotiomycetes</taxon>
        <taxon>Helotiales</taxon>
        <taxon>Mollisiaceae</taxon>
        <taxon>Phialocephala</taxon>
        <taxon>Phialocephala fortinii species complex</taxon>
    </lineage>
</organism>
<dbReference type="PANTHER" id="PTHR24148:SF73">
    <property type="entry name" value="HET DOMAIN PROTEIN (AFU_ORTHOLOGUE AFUA_8G01020)"/>
    <property type="match status" value="1"/>
</dbReference>
<proteinExistence type="predicted"/>
<gene>
    <name evidence="2" type="ORF">PAC_03771</name>
</gene>
<dbReference type="InterPro" id="IPR052895">
    <property type="entry name" value="HetReg/Transcr_Mod"/>
</dbReference>
<protein>
    <recommendedName>
        <fullName evidence="1">Heterokaryon incompatibility domain-containing protein</fullName>
    </recommendedName>
</protein>
<dbReference type="Proteomes" id="UP000184330">
    <property type="component" value="Unassembled WGS sequence"/>
</dbReference>
<feature type="domain" description="Heterokaryon incompatibility" evidence="1">
    <location>
        <begin position="74"/>
        <end position="221"/>
    </location>
</feature>
<accession>A0A1L7WM80</accession>
<reference evidence="2 3" key="1">
    <citation type="submission" date="2016-03" db="EMBL/GenBank/DDBJ databases">
        <authorList>
            <person name="Ploux O."/>
        </authorList>
    </citation>
    <scope>NUCLEOTIDE SEQUENCE [LARGE SCALE GENOMIC DNA]</scope>
    <source>
        <strain evidence="2 3">UAMH 11012</strain>
    </source>
</reference>
<name>A0A1L7WM80_9HELO</name>
<sequence length="629" mass="70455">MHHKFQLSTIVQTILAFPRIPSYSYKSLTGPQDAIRLILLQPAPFLTSPISCRMIESSWGSESTQNGQANQKSYTALSYTWGDPLPKAKIEIDGRPFHITQNLERALRHLRAPRTHVKLWADSICINQEDVDERNFHVSQMRSIYSAAHSTTIFLGEATEGSDALLHAIQSSAAAISTATTKAAVVKALVSNSGMRKQELIDQTFKILWRPYWLRIWIFQEIVVSSNPWIQCGSIKVPWETFCQAIIALLSHETKYFGGGYGNEPRQRLEDMYWERRGYRLTQGLSELMPTWDMSGGREFEARMGLLDLLVSKRGAKASDERDMVFAVSGIARKPEGWRELGITYEKSPAGVYMDTVKYLLDHSNTYEILSHAGAQQSQDQSTSLKSPPIPSWVPDWRYPSPYKNKIIDWISAPSPRSLTTPKPTYAYLPSYSILACRGYTYSNIATISTDMSDIKPLPGSIGRVIWDNKHHRKLLLEHGILSDLGTRLATVTSLINRSHPLTYRRKLAKLQNGILALVPQEAEDGDVVACFKGSGIPFVVRRNQKVEVGRPGLMGRLWEWFAGPANVKSLDDADVEIRKAFNVGDGADGQLPIEHCTFVGECFVGGLMHKSPDEIMKSGGKPAVFAMH</sequence>
<evidence type="ECO:0000313" key="2">
    <source>
        <dbReference type="EMBL" id="CZR53889.1"/>
    </source>
</evidence>
<dbReference type="Pfam" id="PF06985">
    <property type="entry name" value="HET"/>
    <property type="match status" value="1"/>
</dbReference>
<keyword evidence="3" id="KW-1185">Reference proteome</keyword>
<dbReference type="OrthoDB" id="3565383at2759"/>
<dbReference type="InterPro" id="IPR010730">
    <property type="entry name" value="HET"/>
</dbReference>
<evidence type="ECO:0000313" key="3">
    <source>
        <dbReference type="Proteomes" id="UP000184330"/>
    </source>
</evidence>
<dbReference type="EMBL" id="FJOG01000004">
    <property type="protein sequence ID" value="CZR53889.1"/>
    <property type="molecule type" value="Genomic_DNA"/>
</dbReference>